<evidence type="ECO:0000256" key="9">
    <source>
        <dbReference type="ARBA" id="ARBA00069781"/>
    </source>
</evidence>
<dbReference type="InterPro" id="IPR000387">
    <property type="entry name" value="Tyr_Pase_dom"/>
</dbReference>
<reference evidence="13" key="1">
    <citation type="submission" date="2015-05" db="UniProtKB">
        <authorList>
            <consortium name="EnsemblMetazoa"/>
        </authorList>
    </citation>
    <scope>IDENTIFICATION</scope>
</reference>
<dbReference type="SUPFAM" id="SSF52087">
    <property type="entry name" value="CRAL/TRIO domain"/>
    <property type="match status" value="1"/>
</dbReference>
<evidence type="ECO:0000256" key="7">
    <source>
        <dbReference type="ARBA" id="ARBA00055430"/>
    </source>
</evidence>
<dbReference type="InterPro" id="IPR050348">
    <property type="entry name" value="Protein-Tyr_Phosphatase"/>
</dbReference>
<evidence type="ECO:0000256" key="6">
    <source>
        <dbReference type="ARBA" id="ARBA00022990"/>
    </source>
</evidence>
<evidence type="ECO:0000256" key="3">
    <source>
        <dbReference type="ARBA" id="ARBA00022490"/>
    </source>
</evidence>
<dbReference type="GO" id="GO:0004725">
    <property type="term" value="F:protein tyrosine phosphatase activity"/>
    <property type="evidence" value="ECO:0007669"/>
    <property type="project" value="UniProtKB-EC"/>
</dbReference>
<protein>
    <recommendedName>
        <fullName evidence="9">Tyrosine-protein phosphatase non-receptor type 9</fullName>
        <ecNumber evidence="2">3.1.3.48</ecNumber>
    </recommendedName>
</protein>
<dbReference type="Gene3D" id="3.40.525.10">
    <property type="entry name" value="CRAL-TRIO lipid binding domain"/>
    <property type="match status" value="1"/>
</dbReference>
<dbReference type="FunFam" id="3.90.190.10:FF:000026">
    <property type="entry name" value="tyrosine-protein phosphatase non-receptor type 9"/>
    <property type="match status" value="1"/>
</dbReference>
<dbReference type="HOGENOM" id="CLU_016977_1_0_1"/>
<dbReference type="InterPro" id="IPR000242">
    <property type="entry name" value="PTP_cat"/>
</dbReference>
<dbReference type="Pfam" id="PF00102">
    <property type="entry name" value="Y_phosphatase"/>
    <property type="match status" value="1"/>
</dbReference>
<evidence type="ECO:0000256" key="1">
    <source>
        <dbReference type="ARBA" id="ARBA00004496"/>
    </source>
</evidence>
<keyword evidence="3" id="KW-0963">Cytoplasm</keyword>
<dbReference type="EnsemblMetazoa" id="RPRC011040-RA">
    <property type="protein sequence ID" value="RPRC011040-PA"/>
    <property type="gene ID" value="RPRC011040"/>
</dbReference>
<keyword evidence="4" id="KW-0378">Hydrolase</keyword>
<dbReference type="AlphaFoldDB" id="T1I421"/>
<dbReference type="PRINTS" id="PR00700">
    <property type="entry name" value="PRTYPHPHTASE"/>
</dbReference>
<keyword evidence="5" id="KW-0904">Protein phosphatase</keyword>
<dbReference type="Pfam" id="PF00650">
    <property type="entry name" value="CRAL_TRIO"/>
    <property type="match status" value="1"/>
</dbReference>
<evidence type="ECO:0000256" key="8">
    <source>
        <dbReference type="ARBA" id="ARBA00060781"/>
    </source>
</evidence>
<evidence type="ECO:0000256" key="2">
    <source>
        <dbReference type="ARBA" id="ARBA00013064"/>
    </source>
</evidence>
<dbReference type="eggNOG" id="ENOG502QR81">
    <property type="taxonomic scope" value="Eukaryota"/>
</dbReference>
<proteinExistence type="inferred from homology"/>
<dbReference type="GO" id="GO:0048666">
    <property type="term" value="P:neuron development"/>
    <property type="evidence" value="ECO:0007669"/>
    <property type="project" value="UniProtKB-ARBA"/>
</dbReference>
<evidence type="ECO:0000259" key="10">
    <source>
        <dbReference type="PROSITE" id="PS50055"/>
    </source>
</evidence>
<dbReference type="OMA" id="DLASWNF"/>
<dbReference type="EC" id="3.1.3.48" evidence="2"/>
<feature type="domain" description="Tyrosine specific protein phosphatases" evidence="11">
    <location>
        <begin position="623"/>
        <end position="707"/>
    </location>
</feature>
<sequence length="738" mass="83554">VSLSTAIKFLSARKFEVSRAITLFEQHEITRQREGLVDLNPNQEPLKSELATGKFTILPTRDSTGAAIAVFTARIHCPQTSTHQTTLQGLVYQLDVALESVDTQKAGIVFIYDMSDSKYSHFDYDLSQKILTLLKGGYPAKLKKVLIVTAPLWFKAPFKILRLFVREKLRDRVFTVSLPQLSLHIPRESLPVGLGGGLQVAHHAWLLHCHKSMANKAIDYTQPLNNVSMRINKISSDFTDPPVSPLFGLCNNEMTIKWKKSVLTVTVNARSELKQGEIEAQFRQVYSHSHLNRNSNILIPVILVLVSDKLTTSLYFDKSLYKQYIILISQPYLCYLKIKTYDIPNSTKLFKSILNFSLKMRQIRQLLGNQQRNLPGLYSVPLSLQWLISRRFLNNGLSSFQTSPIAPSSASSGFSDDDSLHCDSPGGQSLVEFLERVRAKGKAGLTLDYSEIKARPPDGTFNHSKMKQNQAKNRYTDVLCYDHSRVLLSVIDDDPTTDYINANFVDGYKQKNAFISTQGPLQKTCDDFWRMVWEQGTLVVVMTTRVVERGRHKCWQYWPIEADTAHVYGSFTVQTISVDTRPDYVVSQLILINNKTEERREVEHLQYISWPDYGVPENAAAMIGFLQLVRSTQERLVANLGDTWAGHPRGPPVVVHCSAGIGRTVLNHTLHICISRLDETGTVDVRGTVERIRGQRAFSIQMPDQYIFCHLALIEYAISKEIIPPTDLTDLLHEHDSD</sequence>
<dbReference type="PROSITE" id="PS50055">
    <property type="entry name" value="TYR_PHOSPHATASE_PTP"/>
    <property type="match status" value="1"/>
</dbReference>
<dbReference type="InterPro" id="IPR003595">
    <property type="entry name" value="Tyr_Pase_cat"/>
</dbReference>
<evidence type="ECO:0000259" key="11">
    <source>
        <dbReference type="PROSITE" id="PS50056"/>
    </source>
</evidence>
<dbReference type="SMART" id="SM00404">
    <property type="entry name" value="PTPc_motif"/>
    <property type="match status" value="1"/>
</dbReference>
<dbReference type="CDD" id="cd00170">
    <property type="entry name" value="SEC14"/>
    <property type="match status" value="1"/>
</dbReference>
<keyword evidence="6" id="KW-0007">Acetylation</keyword>
<dbReference type="EMBL" id="ACPB03003290">
    <property type="status" value="NOT_ANNOTATED_CDS"/>
    <property type="molecule type" value="Genomic_DNA"/>
</dbReference>
<dbReference type="GO" id="GO:0005737">
    <property type="term" value="C:cytoplasm"/>
    <property type="evidence" value="ECO:0007669"/>
    <property type="project" value="UniProtKB-SubCell"/>
</dbReference>
<dbReference type="SMART" id="SM00194">
    <property type="entry name" value="PTPc"/>
    <property type="match status" value="1"/>
</dbReference>
<dbReference type="Gene3D" id="3.90.190.10">
    <property type="entry name" value="Protein tyrosine phosphatase superfamily"/>
    <property type="match status" value="1"/>
</dbReference>
<dbReference type="PROSITE" id="PS50191">
    <property type="entry name" value="CRAL_TRIO"/>
    <property type="match status" value="1"/>
</dbReference>
<evidence type="ECO:0000313" key="14">
    <source>
        <dbReference type="Proteomes" id="UP000015103"/>
    </source>
</evidence>
<feature type="domain" description="CRAL-TRIO" evidence="12">
    <location>
        <begin position="43"/>
        <end position="202"/>
    </location>
</feature>
<dbReference type="InParanoid" id="T1I421"/>
<dbReference type="Proteomes" id="UP000015103">
    <property type="component" value="Unassembled WGS sequence"/>
</dbReference>
<comment type="subcellular location">
    <subcellularLocation>
        <location evidence="1">Cytoplasm</location>
    </subcellularLocation>
</comment>
<evidence type="ECO:0000256" key="4">
    <source>
        <dbReference type="ARBA" id="ARBA00022801"/>
    </source>
</evidence>
<dbReference type="PANTHER" id="PTHR19134">
    <property type="entry name" value="RECEPTOR-TYPE TYROSINE-PROTEIN PHOSPHATASE"/>
    <property type="match status" value="1"/>
</dbReference>
<evidence type="ECO:0000256" key="5">
    <source>
        <dbReference type="ARBA" id="ARBA00022912"/>
    </source>
</evidence>
<evidence type="ECO:0000259" key="12">
    <source>
        <dbReference type="PROSITE" id="PS50191"/>
    </source>
</evidence>
<dbReference type="SUPFAM" id="SSF52799">
    <property type="entry name" value="(Phosphotyrosine protein) phosphatases II"/>
    <property type="match status" value="1"/>
</dbReference>
<dbReference type="PANTHER" id="PTHR19134:SF534">
    <property type="entry name" value="LD27988P"/>
    <property type="match status" value="1"/>
</dbReference>
<dbReference type="InterPro" id="IPR001251">
    <property type="entry name" value="CRAL-TRIO_dom"/>
</dbReference>
<name>T1I421_RHOPR</name>
<dbReference type="STRING" id="13249.T1I421"/>
<accession>T1I421</accession>
<dbReference type="PROSITE" id="PS50056">
    <property type="entry name" value="TYR_PHOSPHATASE_2"/>
    <property type="match status" value="1"/>
</dbReference>
<feature type="domain" description="Tyrosine-protein phosphatase" evidence="10">
    <location>
        <begin position="445"/>
        <end position="716"/>
    </location>
</feature>
<dbReference type="InterPro" id="IPR029021">
    <property type="entry name" value="Prot-tyrosine_phosphatase-like"/>
</dbReference>
<keyword evidence="14" id="KW-1185">Reference proteome</keyword>
<dbReference type="SMART" id="SM00516">
    <property type="entry name" value="SEC14"/>
    <property type="match status" value="1"/>
</dbReference>
<comment type="function">
    <text evidence="7">Protein-tyrosine phosphatase that could participate in the transfer of hydrophobic ligands or in functions of the Golgi apparatus.</text>
</comment>
<evidence type="ECO:0000313" key="13">
    <source>
        <dbReference type="EnsemblMetazoa" id="RPRC011040-PA"/>
    </source>
</evidence>
<dbReference type="FunCoup" id="T1I421">
    <property type="interactions" value="698"/>
</dbReference>
<dbReference type="FunFam" id="3.40.525.10:FF:000005">
    <property type="entry name" value="Tyrosine-protein phosphatase non-receptor type 9"/>
    <property type="match status" value="1"/>
</dbReference>
<organism evidence="13 14">
    <name type="scientific">Rhodnius prolixus</name>
    <name type="common">Triatomid bug</name>
    <dbReference type="NCBI Taxonomy" id="13249"/>
    <lineage>
        <taxon>Eukaryota</taxon>
        <taxon>Metazoa</taxon>
        <taxon>Ecdysozoa</taxon>
        <taxon>Arthropoda</taxon>
        <taxon>Hexapoda</taxon>
        <taxon>Insecta</taxon>
        <taxon>Pterygota</taxon>
        <taxon>Neoptera</taxon>
        <taxon>Paraneoptera</taxon>
        <taxon>Hemiptera</taxon>
        <taxon>Heteroptera</taxon>
        <taxon>Panheteroptera</taxon>
        <taxon>Cimicomorpha</taxon>
        <taxon>Reduviidae</taxon>
        <taxon>Triatominae</taxon>
        <taxon>Rhodnius</taxon>
    </lineage>
</organism>
<dbReference type="VEuPathDB" id="VectorBase:RPRC011040"/>
<dbReference type="InterPro" id="IPR036865">
    <property type="entry name" value="CRAL-TRIO_dom_sf"/>
</dbReference>
<comment type="similarity">
    <text evidence="8">Belongs to the protein-tyrosine phosphatase family. Non-receptor class 3 subfamily.</text>
</comment>